<evidence type="ECO:0000313" key="2">
    <source>
        <dbReference type="EMBL" id="SIT82471.1"/>
    </source>
</evidence>
<dbReference type="SMART" id="SM00382">
    <property type="entry name" value="AAA"/>
    <property type="match status" value="1"/>
</dbReference>
<dbReference type="InterPro" id="IPR003593">
    <property type="entry name" value="AAA+_ATPase"/>
</dbReference>
<dbReference type="RefSeq" id="WP_165689304.1">
    <property type="nucleotide sequence ID" value="NZ_FTPR01000001.1"/>
</dbReference>
<organism evidence="2 3">
    <name type="scientific">Yoonia rosea</name>
    <dbReference type="NCBI Taxonomy" id="287098"/>
    <lineage>
        <taxon>Bacteria</taxon>
        <taxon>Pseudomonadati</taxon>
        <taxon>Pseudomonadota</taxon>
        <taxon>Alphaproteobacteria</taxon>
        <taxon>Rhodobacterales</taxon>
        <taxon>Paracoccaceae</taxon>
        <taxon>Yoonia</taxon>
    </lineage>
</organism>
<dbReference type="STRING" id="287098.SAMN05421665_1468"/>
<keyword evidence="3" id="KW-1185">Reference proteome</keyword>
<dbReference type="PANTHER" id="PTHR37291:SF1">
    <property type="entry name" value="TYPE IV METHYL-DIRECTED RESTRICTION ENZYME ECOKMCRB SUBUNIT"/>
    <property type="match status" value="1"/>
</dbReference>
<dbReference type="Gene3D" id="3.40.50.300">
    <property type="entry name" value="P-loop containing nucleotide triphosphate hydrolases"/>
    <property type="match status" value="1"/>
</dbReference>
<dbReference type="InterPro" id="IPR011704">
    <property type="entry name" value="ATPase_dyneun-rel_AAA"/>
</dbReference>
<dbReference type="Proteomes" id="UP000186997">
    <property type="component" value="Unassembled WGS sequence"/>
</dbReference>
<feature type="domain" description="AAA+ ATPase" evidence="1">
    <location>
        <begin position="210"/>
        <end position="373"/>
    </location>
</feature>
<dbReference type="GO" id="GO:0016887">
    <property type="term" value="F:ATP hydrolysis activity"/>
    <property type="evidence" value="ECO:0007669"/>
    <property type="project" value="InterPro"/>
</dbReference>
<protein>
    <submittedName>
        <fullName evidence="2">AAA domain (Dynein-related subfamily)</fullName>
    </submittedName>
</protein>
<accession>A0A1R3WWC1</accession>
<name>A0A1R3WWC1_9RHOB</name>
<gene>
    <name evidence="2" type="ORF">SAMN05421665_1468</name>
</gene>
<dbReference type="PANTHER" id="PTHR37291">
    <property type="entry name" value="5-METHYLCYTOSINE-SPECIFIC RESTRICTION ENZYME B"/>
    <property type="match status" value="1"/>
</dbReference>
<dbReference type="AlphaFoldDB" id="A0A1R3WWC1"/>
<dbReference type="Pfam" id="PF07728">
    <property type="entry name" value="AAA_5"/>
    <property type="match status" value="1"/>
</dbReference>
<reference evidence="3" key="1">
    <citation type="submission" date="2017-01" db="EMBL/GenBank/DDBJ databases">
        <authorList>
            <person name="Varghese N."/>
            <person name="Submissions S."/>
        </authorList>
    </citation>
    <scope>NUCLEOTIDE SEQUENCE [LARGE SCALE GENOMIC DNA]</scope>
    <source>
        <strain evidence="3">DSM 29591</strain>
    </source>
</reference>
<dbReference type="InterPro" id="IPR027417">
    <property type="entry name" value="P-loop_NTPase"/>
</dbReference>
<dbReference type="SUPFAM" id="SSF52540">
    <property type="entry name" value="P-loop containing nucleoside triphosphate hydrolases"/>
    <property type="match status" value="1"/>
</dbReference>
<evidence type="ECO:0000313" key="3">
    <source>
        <dbReference type="Proteomes" id="UP000186997"/>
    </source>
</evidence>
<sequence>MNEQTEADLVGGGNEAVTEPKINLRDLYENLGGSGTSDSGRNQLTDSQRDAFAGPLAKAVGIPRNHISIRALNDDKQTGRAASETIAERVRSDVEMLDWVFVGRCTGETETYSKILSYMDRNAYILGGISVFIGAKPDWRVIGVYFDKDQRKTAQGICEFLDYDFSKAKEVKVRDRRNLTKNLSDYDDPVADGVFLLEKTRRTIRSELMRKKCICLQGPPGTGKTVVGKSISNETALDQSRVLNLQFHQAYSYEDFVVGWRPSSEGNLRVLEGAFLKFCDIARENQGDPYVVFIDEINRANVSQVFGEVLSLIEATKRDGEFAVSLAYTDPENERTFFVPKNVFVVATMNTADRSLSIIDYALRRRFSFIDLEPAYGTAEFHEFLSRNCVPSGLIDEVSERFLNLNRVITEDTRALGPGFELGHSYFCGFIPKDQSPEDWYSNIVKHEIEPLLRDYWMDDEERVTEQLALLKEPLVIVPESPLGEESDPQV</sequence>
<dbReference type="EMBL" id="FTPR01000001">
    <property type="protein sequence ID" value="SIT82471.1"/>
    <property type="molecule type" value="Genomic_DNA"/>
</dbReference>
<proteinExistence type="predicted"/>
<evidence type="ECO:0000259" key="1">
    <source>
        <dbReference type="SMART" id="SM00382"/>
    </source>
</evidence>
<dbReference type="GO" id="GO:0005524">
    <property type="term" value="F:ATP binding"/>
    <property type="evidence" value="ECO:0007669"/>
    <property type="project" value="InterPro"/>
</dbReference>
<dbReference type="InterPro" id="IPR052934">
    <property type="entry name" value="Methyl-DNA_Rec/Restrict_Enz"/>
</dbReference>